<evidence type="ECO:0000256" key="8">
    <source>
        <dbReference type="ARBA" id="ARBA00023002"/>
    </source>
</evidence>
<keyword evidence="7 11" id="KW-0274">FAD</keyword>
<comment type="catalytic activity">
    <reaction evidence="10">
        <text>2 Fe(3+)-[Dph3] + NADH = 2 Fe(2+)-[Dph3] + NAD(+) + H(+)</text>
        <dbReference type="Rhea" id="RHEA:71231"/>
        <dbReference type="Rhea" id="RHEA-COMP:18002"/>
        <dbReference type="Rhea" id="RHEA-COMP:18003"/>
        <dbReference type="ChEBI" id="CHEBI:15378"/>
        <dbReference type="ChEBI" id="CHEBI:29033"/>
        <dbReference type="ChEBI" id="CHEBI:29034"/>
        <dbReference type="ChEBI" id="CHEBI:57540"/>
        <dbReference type="ChEBI" id="CHEBI:57945"/>
        <dbReference type="ChEBI" id="CHEBI:83228"/>
    </reaction>
    <physiologicalReaction direction="left-to-right" evidence="10">
        <dbReference type="Rhea" id="RHEA:71232"/>
    </physiologicalReaction>
</comment>
<dbReference type="InterPro" id="IPR008333">
    <property type="entry name" value="Cbr1-like_FAD-bd_dom"/>
</dbReference>
<comment type="subcellular location">
    <subcellularLocation>
        <location evidence="2">Mitochondrion outer membrane</location>
    </subcellularLocation>
</comment>
<evidence type="ECO:0000259" key="13">
    <source>
        <dbReference type="PROSITE" id="PS51384"/>
    </source>
</evidence>
<dbReference type="Pfam" id="PF00175">
    <property type="entry name" value="NAD_binding_1"/>
    <property type="match status" value="1"/>
</dbReference>
<dbReference type="EMBL" id="BAABUK010000013">
    <property type="protein sequence ID" value="GAA5812432.1"/>
    <property type="molecule type" value="Genomic_DNA"/>
</dbReference>
<dbReference type="Proteomes" id="UP001473302">
    <property type="component" value="Unassembled WGS sequence"/>
</dbReference>
<keyword evidence="15" id="KW-1185">Reference proteome</keyword>
<comment type="pathway">
    <text evidence="3">Protein modification; peptidyl-diphthamide biosynthesis.</text>
</comment>
<evidence type="ECO:0000256" key="11">
    <source>
        <dbReference type="RuleBase" id="RU361226"/>
    </source>
</evidence>
<dbReference type="PRINTS" id="PR00371">
    <property type="entry name" value="FPNCR"/>
</dbReference>
<dbReference type="InterPro" id="IPR017938">
    <property type="entry name" value="Riboflavin_synthase-like_b-brl"/>
</dbReference>
<comment type="catalytic activity">
    <reaction evidence="11">
        <text>2 Fe(III)-[cytochrome b5] + NADH = 2 Fe(II)-[cytochrome b5] + NAD(+) + H(+)</text>
        <dbReference type="Rhea" id="RHEA:46680"/>
        <dbReference type="Rhea" id="RHEA-COMP:10438"/>
        <dbReference type="Rhea" id="RHEA-COMP:10439"/>
        <dbReference type="ChEBI" id="CHEBI:15378"/>
        <dbReference type="ChEBI" id="CHEBI:29033"/>
        <dbReference type="ChEBI" id="CHEBI:29034"/>
        <dbReference type="ChEBI" id="CHEBI:57540"/>
        <dbReference type="ChEBI" id="CHEBI:57945"/>
        <dbReference type="EC" id="1.6.2.2"/>
    </reaction>
</comment>
<keyword evidence="6" id="KW-0496">Mitochondrion</keyword>
<reference evidence="14 15" key="1">
    <citation type="submission" date="2024-04" db="EMBL/GenBank/DDBJ databases">
        <title>genome sequences of Mucor flavus KT1a and Helicostylum pulchrum KT1b strains isolated from the surface of a dry-aged beef.</title>
        <authorList>
            <person name="Toyotome T."/>
            <person name="Hosono M."/>
            <person name="Torimaru M."/>
            <person name="Fukuda K."/>
            <person name="Mikami N."/>
        </authorList>
    </citation>
    <scope>NUCLEOTIDE SEQUENCE [LARGE SCALE GENOMIC DNA]</scope>
    <source>
        <strain evidence="14 15">KT1a</strain>
    </source>
</reference>
<dbReference type="Pfam" id="PF00970">
    <property type="entry name" value="FAD_binding_6"/>
    <property type="match status" value="1"/>
</dbReference>
<gene>
    <name evidence="14" type="ORF">MFLAVUS_005888</name>
</gene>
<accession>A0ABP9Z017</accession>
<comment type="similarity">
    <text evidence="4 11">Belongs to the flavoprotein pyridine nucleotide cytochrome reductase family.</text>
</comment>
<dbReference type="SUPFAM" id="SSF52343">
    <property type="entry name" value="Ferredoxin reductase-like, C-terminal NADP-linked domain"/>
    <property type="match status" value="1"/>
</dbReference>
<dbReference type="EC" id="1.6.2.2" evidence="11"/>
<evidence type="ECO:0000256" key="2">
    <source>
        <dbReference type="ARBA" id="ARBA00004294"/>
    </source>
</evidence>
<evidence type="ECO:0000256" key="10">
    <source>
        <dbReference type="ARBA" id="ARBA00049138"/>
    </source>
</evidence>
<dbReference type="SUPFAM" id="SSF63380">
    <property type="entry name" value="Riboflavin synthase domain-like"/>
    <property type="match status" value="1"/>
</dbReference>
<keyword evidence="12" id="KW-0812">Transmembrane</keyword>
<evidence type="ECO:0000256" key="4">
    <source>
        <dbReference type="ARBA" id="ARBA00006105"/>
    </source>
</evidence>
<evidence type="ECO:0000256" key="6">
    <source>
        <dbReference type="ARBA" id="ARBA00022787"/>
    </source>
</evidence>
<dbReference type="PANTHER" id="PTHR19370">
    <property type="entry name" value="NADH-CYTOCHROME B5 REDUCTASE"/>
    <property type="match status" value="1"/>
</dbReference>
<evidence type="ECO:0000256" key="12">
    <source>
        <dbReference type="SAM" id="Phobius"/>
    </source>
</evidence>
<comment type="caution">
    <text evidence="14">The sequence shown here is derived from an EMBL/GenBank/DDBJ whole genome shotgun (WGS) entry which is preliminary data.</text>
</comment>
<dbReference type="PROSITE" id="PS51384">
    <property type="entry name" value="FAD_FR"/>
    <property type="match status" value="1"/>
</dbReference>
<dbReference type="PANTHER" id="PTHR19370:SF184">
    <property type="entry name" value="NADH-CYTOCHROME B5 REDUCTASE-LIKE"/>
    <property type="match status" value="1"/>
</dbReference>
<keyword evidence="5 11" id="KW-0285">Flavoprotein</keyword>
<keyword evidence="9 11" id="KW-0520">NAD</keyword>
<dbReference type="InterPro" id="IPR001834">
    <property type="entry name" value="CBR-like"/>
</dbReference>
<dbReference type="Gene3D" id="3.40.50.80">
    <property type="entry name" value="Nucleotide-binding domain of ferredoxin-NADP reductase (FNR) module"/>
    <property type="match status" value="1"/>
</dbReference>
<dbReference type="InterPro" id="IPR017927">
    <property type="entry name" value="FAD-bd_FR_type"/>
</dbReference>
<feature type="transmembrane region" description="Helical" evidence="12">
    <location>
        <begin position="27"/>
        <end position="47"/>
    </location>
</feature>
<dbReference type="CDD" id="cd06183">
    <property type="entry name" value="cyt_b5_reduct_like"/>
    <property type="match status" value="1"/>
</dbReference>
<dbReference type="InterPro" id="IPR039261">
    <property type="entry name" value="FNR_nucleotide-bd"/>
</dbReference>
<name>A0ABP9Z017_9FUNG</name>
<dbReference type="PRINTS" id="PR00406">
    <property type="entry name" value="CYTB5RDTASE"/>
</dbReference>
<keyword evidence="12" id="KW-1133">Transmembrane helix</keyword>
<evidence type="ECO:0000256" key="9">
    <source>
        <dbReference type="ARBA" id="ARBA00023027"/>
    </source>
</evidence>
<protein>
    <recommendedName>
        <fullName evidence="11">NADH-cytochrome b5 reductase</fullName>
        <ecNumber evidence="11">1.6.2.2</ecNumber>
    </recommendedName>
</protein>
<organism evidence="14 15">
    <name type="scientific">Mucor flavus</name>
    <dbReference type="NCBI Taxonomy" id="439312"/>
    <lineage>
        <taxon>Eukaryota</taxon>
        <taxon>Fungi</taxon>
        <taxon>Fungi incertae sedis</taxon>
        <taxon>Mucoromycota</taxon>
        <taxon>Mucoromycotina</taxon>
        <taxon>Mucoromycetes</taxon>
        <taxon>Mucorales</taxon>
        <taxon>Mucorineae</taxon>
        <taxon>Mucoraceae</taxon>
        <taxon>Mucor</taxon>
    </lineage>
</organism>
<keyword evidence="6" id="KW-1000">Mitochondrion outer membrane</keyword>
<evidence type="ECO:0000256" key="3">
    <source>
        <dbReference type="ARBA" id="ARBA00005156"/>
    </source>
</evidence>
<comment type="cofactor">
    <cofactor evidence="1 11">
        <name>FAD</name>
        <dbReference type="ChEBI" id="CHEBI:57692"/>
    </cofactor>
</comment>
<dbReference type="InterPro" id="IPR001709">
    <property type="entry name" value="Flavoprot_Pyr_Nucl_cyt_Rdtase"/>
</dbReference>
<keyword evidence="12" id="KW-0472">Membrane</keyword>
<evidence type="ECO:0000256" key="1">
    <source>
        <dbReference type="ARBA" id="ARBA00001974"/>
    </source>
</evidence>
<feature type="domain" description="FAD-binding FR-type" evidence="13">
    <location>
        <begin position="59"/>
        <end position="162"/>
    </location>
</feature>
<evidence type="ECO:0000256" key="5">
    <source>
        <dbReference type="ARBA" id="ARBA00022630"/>
    </source>
</evidence>
<dbReference type="Gene3D" id="2.40.30.10">
    <property type="entry name" value="Translation factors"/>
    <property type="match status" value="1"/>
</dbReference>
<sequence length="303" mass="33847">MAQHTSPTLSRAPVSIRKMIRIISDPVIYTSIGAVTALVGFGTWYYYFNRRSSRVLDQHTVKQFKLIAKTAISHNTNIYRFELPHKDAVLGLPIGQHVTLVANINGKEVSRSYTPTTSDEEKGYFELLIKTYPNGVITQYLAKMKVGDKIGVRGPKGAFIYTPNMVREIGMVAGGTGITPMLQIIRAILRNDNDKTKIKLIFGNVTKEDILLEQELEQLATKRSNQFEVYHVLNEAPNEKWNQGVGFITKQVLQEQLPKPASDVKILVCGPPPLVKAVTNATTELGFEAPRTVSKLSDQVFKF</sequence>
<evidence type="ECO:0000313" key="15">
    <source>
        <dbReference type="Proteomes" id="UP001473302"/>
    </source>
</evidence>
<evidence type="ECO:0000256" key="7">
    <source>
        <dbReference type="ARBA" id="ARBA00022827"/>
    </source>
</evidence>
<evidence type="ECO:0000313" key="14">
    <source>
        <dbReference type="EMBL" id="GAA5812432.1"/>
    </source>
</evidence>
<dbReference type="InterPro" id="IPR001433">
    <property type="entry name" value="OxRdtase_FAD/NAD-bd"/>
</dbReference>
<keyword evidence="8 11" id="KW-0560">Oxidoreductase</keyword>
<proteinExistence type="inferred from homology"/>